<dbReference type="InterPro" id="IPR015424">
    <property type="entry name" value="PyrdxlP-dep_Trfase"/>
</dbReference>
<comment type="catalytic activity">
    <reaction evidence="7">
        <text>L-methionine + H2O = methanethiol + 2-oxobutanoate + NH4(+)</text>
        <dbReference type="Rhea" id="RHEA:23800"/>
        <dbReference type="ChEBI" id="CHEBI:15377"/>
        <dbReference type="ChEBI" id="CHEBI:16007"/>
        <dbReference type="ChEBI" id="CHEBI:16763"/>
        <dbReference type="ChEBI" id="CHEBI:28938"/>
        <dbReference type="ChEBI" id="CHEBI:57844"/>
        <dbReference type="EC" id="4.4.1.11"/>
    </reaction>
    <physiologicalReaction direction="left-to-right" evidence="7">
        <dbReference type="Rhea" id="RHEA:23801"/>
    </physiologicalReaction>
</comment>
<evidence type="ECO:0000313" key="10">
    <source>
        <dbReference type="EMBL" id="GHO42951.1"/>
    </source>
</evidence>
<evidence type="ECO:0000256" key="1">
    <source>
        <dbReference type="ARBA" id="ARBA00001933"/>
    </source>
</evidence>
<evidence type="ECO:0000256" key="9">
    <source>
        <dbReference type="RuleBase" id="RU362118"/>
    </source>
</evidence>
<dbReference type="InterPro" id="IPR000277">
    <property type="entry name" value="Cys/Met-Metab_PyrdxlP-dep_enz"/>
</dbReference>
<dbReference type="CDD" id="cd00614">
    <property type="entry name" value="CGS_like"/>
    <property type="match status" value="1"/>
</dbReference>
<dbReference type="PIRSF" id="PIRSF001434">
    <property type="entry name" value="CGS"/>
    <property type="match status" value="1"/>
</dbReference>
<proteinExistence type="inferred from homology"/>
<evidence type="ECO:0000313" key="11">
    <source>
        <dbReference type="Proteomes" id="UP000612362"/>
    </source>
</evidence>
<dbReference type="EC" id="4.4.1.2" evidence="4"/>
<dbReference type="PANTHER" id="PTHR11808">
    <property type="entry name" value="TRANS-SULFURATION ENZYME FAMILY MEMBER"/>
    <property type="match status" value="1"/>
</dbReference>
<dbReference type="RefSeq" id="WP_220192448.1">
    <property type="nucleotide sequence ID" value="NZ_BNJF01000001.1"/>
</dbReference>
<dbReference type="AlphaFoldDB" id="A0A8J3HTG0"/>
<feature type="modified residue" description="N6-(pyridoxal phosphate)lysine" evidence="8">
    <location>
        <position position="219"/>
    </location>
</feature>
<evidence type="ECO:0000256" key="3">
    <source>
        <dbReference type="ARBA" id="ARBA00022898"/>
    </source>
</evidence>
<dbReference type="GO" id="GO:0030170">
    <property type="term" value="F:pyridoxal phosphate binding"/>
    <property type="evidence" value="ECO:0007669"/>
    <property type="project" value="InterPro"/>
</dbReference>
<dbReference type="FunFam" id="3.90.1150.10:FF:000033">
    <property type="entry name" value="Cystathionine gamma-synthase"/>
    <property type="match status" value="1"/>
</dbReference>
<organism evidence="10 11">
    <name type="scientific">Ktedonospora formicarum</name>
    <dbReference type="NCBI Taxonomy" id="2778364"/>
    <lineage>
        <taxon>Bacteria</taxon>
        <taxon>Bacillati</taxon>
        <taxon>Chloroflexota</taxon>
        <taxon>Ktedonobacteria</taxon>
        <taxon>Ktedonobacterales</taxon>
        <taxon>Ktedonobacteraceae</taxon>
        <taxon>Ktedonospora</taxon>
    </lineage>
</organism>
<dbReference type="Proteomes" id="UP000612362">
    <property type="component" value="Unassembled WGS sequence"/>
</dbReference>
<dbReference type="FunFam" id="3.40.640.10:FF:000046">
    <property type="entry name" value="Cystathionine gamma-lyase"/>
    <property type="match status" value="1"/>
</dbReference>
<dbReference type="GO" id="GO:0047982">
    <property type="term" value="F:homocysteine desulfhydrase activity"/>
    <property type="evidence" value="ECO:0007669"/>
    <property type="project" value="UniProtKB-EC"/>
</dbReference>
<protein>
    <recommendedName>
        <fullName evidence="4">homocysteine desulfhydrase</fullName>
        <ecNumber evidence="4">4.4.1.2</ecNumber>
    </recommendedName>
    <alternativeName>
        <fullName evidence="5">Homocysteine desulfhydrase</fullName>
    </alternativeName>
</protein>
<dbReference type="GO" id="GO:0005737">
    <property type="term" value="C:cytoplasm"/>
    <property type="evidence" value="ECO:0007669"/>
    <property type="project" value="TreeGrafter"/>
</dbReference>
<evidence type="ECO:0000256" key="4">
    <source>
        <dbReference type="ARBA" id="ARBA00047175"/>
    </source>
</evidence>
<accession>A0A8J3HTG0</accession>
<comment type="similarity">
    <text evidence="2 9">Belongs to the trans-sulfuration enzymes family.</text>
</comment>
<dbReference type="EMBL" id="BNJF01000001">
    <property type="protein sequence ID" value="GHO42951.1"/>
    <property type="molecule type" value="Genomic_DNA"/>
</dbReference>
<evidence type="ECO:0000256" key="6">
    <source>
        <dbReference type="ARBA" id="ARBA00048780"/>
    </source>
</evidence>
<comment type="catalytic activity">
    <reaction evidence="6">
        <text>L-homocysteine + H2O = 2-oxobutanoate + hydrogen sulfide + NH4(+) + H(+)</text>
        <dbReference type="Rhea" id="RHEA:14501"/>
        <dbReference type="ChEBI" id="CHEBI:15377"/>
        <dbReference type="ChEBI" id="CHEBI:15378"/>
        <dbReference type="ChEBI" id="CHEBI:16763"/>
        <dbReference type="ChEBI" id="CHEBI:28938"/>
        <dbReference type="ChEBI" id="CHEBI:29919"/>
        <dbReference type="ChEBI" id="CHEBI:58199"/>
        <dbReference type="EC" id="4.4.1.2"/>
    </reaction>
    <physiologicalReaction direction="left-to-right" evidence="6">
        <dbReference type="Rhea" id="RHEA:14502"/>
    </physiologicalReaction>
</comment>
<keyword evidence="3 8" id="KW-0663">Pyridoxal phosphate</keyword>
<reference evidence="10" key="1">
    <citation type="submission" date="2020-10" db="EMBL/GenBank/DDBJ databases">
        <title>Taxonomic study of unclassified bacteria belonging to the class Ktedonobacteria.</title>
        <authorList>
            <person name="Yabe S."/>
            <person name="Wang C.M."/>
            <person name="Zheng Y."/>
            <person name="Sakai Y."/>
            <person name="Cavaletti L."/>
            <person name="Monciardini P."/>
            <person name="Donadio S."/>
        </authorList>
    </citation>
    <scope>NUCLEOTIDE SEQUENCE</scope>
    <source>
        <strain evidence="10">SOSP1-1</strain>
    </source>
</reference>
<sequence length="406" mass="43888">MTEQNATWHPSTQFIHENRQARSRYLTGTPTVQPIHASTTYIHQNSEALDRAFSGQTPEGDPAFVYARQGNPNAQVLEDALARAEGGVGAITFGSGMAAINAAFITAGLTTGTKVLASKDLYGPSIGLLQAHFQPNGVEIVLKDLCGPDVGDIINAEQPDVIYLETISNPLVKLADLDAISTAAHAVGAITIIDSTFATPYLVRPLEHGFDMVVHSTTKYISGHGDSTGGVVISAKNSLLGQLRGNANLLGAMLSPFEAHLIMRGLRTLALRMERHCSNAYQVAHFLQQHSSVERVYYPGLSNHPQHTLATRLLSDEMYGGLLSFELKEQTREAVYAFMDRLQLCLVATSLGDVFSLVSYPPMSSHRTLSESERHSLGINAGCIRLSVGIEHIDDILSDLDQALRG</sequence>
<comment type="caution">
    <text evidence="10">The sequence shown here is derived from an EMBL/GenBank/DDBJ whole genome shotgun (WGS) entry which is preliminary data.</text>
</comment>
<name>A0A8J3HTG0_9CHLR</name>
<dbReference type="InterPro" id="IPR015421">
    <property type="entry name" value="PyrdxlP-dep_Trfase_major"/>
</dbReference>
<dbReference type="InterPro" id="IPR054542">
    <property type="entry name" value="Cys_met_metab_PP"/>
</dbReference>
<keyword evidence="11" id="KW-1185">Reference proteome</keyword>
<gene>
    <name evidence="10" type="ORF">KSX_11140</name>
</gene>
<dbReference type="GO" id="GO:0019346">
    <property type="term" value="P:transsulfuration"/>
    <property type="evidence" value="ECO:0007669"/>
    <property type="project" value="InterPro"/>
</dbReference>
<dbReference type="GO" id="GO:0018826">
    <property type="term" value="F:methionine gamma-lyase activity"/>
    <property type="evidence" value="ECO:0007669"/>
    <property type="project" value="UniProtKB-EC"/>
</dbReference>
<dbReference type="InterPro" id="IPR015422">
    <property type="entry name" value="PyrdxlP-dep_Trfase_small"/>
</dbReference>
<dbReference type="PROSITE" id="PS00868">
    <property type="entry name" value="CYS_MET_METAB_PP"/>
    <property type="match status" value="1"/>
</dbReference>
<evidence type="ECO:0000256" key="5">
    <source>
        <dbReference type="ARBA" id="ARBA00047199"/>
    </source>
</evidence>
<dbReference type="Pfam" id="PF01053">
    <property type="entry name" value="Cys_Met_Meta_PP"/>
    <property type="match status" value="1"/>
</dbReference>
<dbReference type="GO" id="GO:0009086">
    <property type="term" value="P:methionine biosynthetic process"/>
    <property type="evidence" value="ECO:0007669"/>
    <property type="project" value="UniProtKB-ARBA"/>
</dbReference>
<dbReference type="Gene3D" id="3.40.640.10">
    <property type="entry name" value="Type I PLP-dependent aspartate aminotransferase-like (Major domain)"/>
    <property type="match status" value="1"/>
</dbReference>
<comment type="cofactor">
    <cofactor evidence="1 9">
        <name>pyridoxal 5'-phosphate</name>
        <dbReference type="ChEBI" id="CHEBI:597326"/>
    </cofactor>
</comment>
<evidence type="ECO:0000256" key="8">
    <source>
        <dbReference type="PIRSR" id="PIRSR001434-2"/>
    </source>
</evidence>
<dbReference type="SUPFAM" id="SSF53383">
    <property type="entry name" value="PLP-dependent transferases"/>
    <property type="match status" value="1"/>
</dbReference>
<evidence type="ECO:0000256" key="7">
    <source>
        <dbReference type="ARBA" id="ARBA00052699"/>
    </source>
</evidence>
<dbReference type="Gene3D" id="3.90.1150.10">
    <property type="entry name" value="Aspartate Aminotransferase, domain 1"/>
    <property type="match status" value="1"/>
</dbReference>
<evidence type="ECO:0000256" key="2">
    <source>
        <dbReference type="ARBA" id="ARBA00009077"/>
    </source>
</evidence>